<evidence type="ECO:0000256" key="1">
    <source>
        <dbReference type="SAM" id="Phobius"/>
    </source>
</evidence>
<dbReference type="OrthoDB" id="5989148at2759"/>
<organism evidence="2">
    <name type="scientific">Amphimedon queenslandica</name>
    <name type="common">Sponge</name>
    <dbReference type="NCBI Taxonomy" id="400682"/>
    <lineage>
        <taxon>Eukaryota</taxon>
        <taxon>Metazoa</taxon>
        <taxon>Porifera</taxon>
        <taxon>Demospongiae</taxon>
        <taxon>Heteroscleromorpha</taxon>
        <taxon>Haplosclerida</taxon>
        <taxon>Niphatidae</taxon>
        <taxon>Amphimedon</taxon>
    </lineage>
</organism>
<keyword evidence="1" id="KW-1133">Transmembrane helix</keyword>
<protein>
    <submittedName>
        <fullName evidence="2">Uncharacterized protein</fullName>
    </submittedName>
</protein>
<proteinExistence type="predicted"/>
<feature type="transmembrane region" description="Helical" evidence="1">
    <location>
        <begin position="100"/>
        <end position="121"/>
    </location>
</feature>
<evidence type="ECO:0000313" key="2">
    <source>
        <dbReference type="EnsemblMetazoa" id="Aqu2.1.26618_001"/>
    </source>
</evidence>
<name>A0A1X7UGN2_AMPQE</name>
<feature type="transmembrane region" description="Helical" evidence="1">
    <location>
        <begin position="77"/>
        <end position="94"/>
    </location>
</feature>
<sequence>MKLKPFLDSFQGCFKDNCRCFAGLFFLYRILLVLIPIYSSDGKFWNIIIKEALILCILFLHYLCAPFQKKFHNHIKSFLLIDLILINTLQFTPFNSDNGTTTLVAVFQVVLMSLPLVYLLCYMGRYVCCMRHCFSNKFNTATSPSSNNNNNIYNDGELPPRLLPGFAETYKTFMNN</sequence>
<dbReference type="AlphaFoldDB" id="A0A1X7UGN2"/>
<dbReference type="EnsemblMetazoa" id="Aqu2.1.26618_001">
    <property type="protein sequence ID" value="Aqu2.1.26618_001"/>
    <property type="gene ID" value="Aqu2.1.26618"/>
</dbReference>
<accession>A0A1X7UGN2</accession>
<keyword evidence="1" id="KW-0812">Transmembrane</keyword>
<dbReference type="InParanoid" id="A0A1X7UGN2"/>
<feature type="transmembrane region" description="Helical" evidence="1">
    <location>
        <begin position="20"/>
        <end position="38"/>
    </location>
</feature>
<feature type="transmembrane region" description="Helical" evidence="1">
    <location>
        <begin position="44"/>
        <end position="65"/>
    </location>
</feature>
<keyword evidence="1" id="KW-0472">Membrane</keyword>
<reference evidence="2" key="1">
    <citation type="submission" date="2017-05" db="UniProtKB">
        <authorList>
            <consortium name="EnsemblMetazoa"/>
        </authorList>
    </citation>
    <scope>IDENTIFICATION</scope>
</reference>